<accession>T0ZLQ5</accession>
<dbReference type="Gene3D" id="3.40.50.10320">
    <property type="entry name" value="LmbE-like"/>
    <property type="match status" value="1"/>
</dbReference>
<reference evidence="1" key="2">
    <citation type="journal article" date="2014" name="ISME J.">
        <title>Microbial stratification in low pH oxic and suboxic macroscopic growths along an acid mine drainage.</title>
        <authorList>
            <person name="Mendez-Garcia C."/>
            <person name="Mesa V."/>
            <person name="Sprenger R.R."/>
            <person name="Richter M."/>
            <person name="Diez M.S."/>
            <person name="Solano J."/>
            <person name="Bargiela R."/>
            <person name="Golyshina O.V."/>
            <person name="Manteca A."/>
            <person name="Ramos J.L."/>
            <person name="Gallego J.R."/>
            <person name="Llorente I."/>
            <person name="Martins Dos Santos V.A."/>
            <person name="Jensen O.N."/>
            <person name="Pelaez A.I."/>
            <person name="Sanchez J."/>
            <person name="Ferrer M."/>
        </authorList>
    </citation>
    <scope>NUCLEOTIDE SEQUENCE</scope>
</reference>
<protein>
    <submittedName>
        <fullName evidence="1">LmbE family protein</fullName>
    </submittedName>
</protein>
<dbReference type="EMBL" id="AUZY01008594">
    <property type="protein sequence ID" value="EQD45412.1"/>
    <property type="molecule type" value="Genomic_DNA"/>
</dbReference>
<dbReference type="AlphaFoldDB" id="T0ZLQ5"/>
<dbReference type="InterPro" id="IPR003737">
    <property type="entry name" value="GlcNAc_PI_deacetylase-related"/>
</dbReference>
<dbReference type="Pfam" id="PF02585">
    <property type="entry name" value="PIG-L"/>
    <property type="match status" value="1"/>
</dbReference>
<reference evidence="1" key="1">
    <citation type="submission" date="2013-08" db="EMBL/GenBank/DDBJ databases">
        <authorList>
            <person name="Mendez C."/>
            <person name="Richter M."/>
            <person name="Ferrer M."/>
            <person name="Sanchez J."/>
        </authorList>
    </citation>
    <scope>NUCLEOTIDE SEQUENCE</scope>
</reference>
<proteinExistence type="predicted"/>
<organism evidence="1">
    <name type="scientific">mine drainage metagenome</name>
    <dbReference type="NCBI Taxonomy" id="410659"/>
    <lineage>
        <taxon>unclassified sequences</taxon>
        <taxon>metagenomes</taxon>
        <taxon>ecological metagenomes</taxon>
    </lineage>
</organism>
<dbReference type="SUPFAM" id="SSF102588">
    <property type="entry name" value="LmbE-like"/>
    <property type="match status" value="1"/>
</dbReference>
<comment type="caution">
    <text evidence="1">The sequence shown here is derived from an EMBL/GenBank/DDBJ whole genome shotgun (WGS) entry which is preliminary data.</text>
</comment>
<evidence type="ECO:0000313" key="1">
    <source>
        <dbReference type="EMBL" id="EQD45412.1"/>
    </source>
</evidence>
<dbReference type="InterPro" id="IPR024078">
    <property type="entry name" value="LmbE-like_dom_sf"/>
</dbReference>
<gene>
    <name evidence="1" type="ORF">B1B_13068</name>
</gene>
<name>T0ZLQ5_9ZZZZ</name>
<sequence>MSTRADGEGASPADPPPAELELFEYVPESALVVVAHPDDCDFLAADIVSAWVRQGTRAGICLVTDGDAGGD</sequence>
<feature type="non-terminal residue" evidence="1">
    <location>
        <position position="71"/>
    </location>
</feature>